<evidence type="ECO:0000256" key="3">
    <source>
        <dbReference type="ARBA" id="ARBA00022989"/>
    </source>
</evidence>
<reference evidence="7" key="1">
    <citation type="submission" date="2014-09" db="EMBL/GenBank/DDBJ databases">
        <title>Genome sequence of the luminous mushroom Mycena chlorophos for searching fungal bioluminescence genes.</title>
        <authorList>
            <person name="Tanaka Y."/>
            <person name="Kasuga D."/>
            <person name="Oba Y."/>
            <person name="Hase S."/>
            <person name="Sato K."/>
            <person name="Oba Y."/>
            <person name="Sakakibara Y."/>
        </authorList>
    </citation>
    <scope>NUCLEOTIDE SEQUENCE</scope>
</reference>
<feature type="transmembrane region" description="Helical" evidence="5">
    <location>
        <begin position="265"/>
        <end position="284"/>
    </location>
</feature>
<gene>
    <name evidence="7" type="ORF">MCHLO_11981</name>
</gene>
<keyword evidence="4 5" id="KW-0472">Membrane</keyword>
<organism evidence="7 8">
    <name type="scientific">Mycena chlorophos</name>
    <name type="common">Agaric fungus</name>
    <name type="synonym">Agaricus chlorophos</name>
    <dbReference type="NCBI Taxonomy" id="658473"/>
    <lineage>
        <taxon>Eukaryota</taxon>
        <taxon>Fungi</taxon>
        <taxon>Dikarya</taxon>
        <taxon>Basidiomycota</taxon>
        <taxon>Agaricomycotina</taxon>
        <taxon>Agaricomycetes</taxon>
        <taxon>Agaricomycetidae</taxon>
        <taxon>Agaricales</taxon>
        <taxon>Marasmiineae</taxon>
        <taxon>Mycenaceae</taxon>
        <taxon>Mycena</taxon>
    </lineage>
</organism>
<evidence type="ECO:0000259" key="6">
    <source>
        <dbReference type="Pfam" id="PF00324"/>
    </source>
</evidence>
<comment type="subcellular location">
    <subcellularLocation>
        <location evidence="1">Membrane</location>
        <topology evidence="1">Multi-pass membrane protein</topology>
    </subcellularLocation>
</comment>
<sequence>MGSLDRPALPLGALVRQLESRTQYVYKALPVELWFLLPVSSPRDDSSADVLTVGTKRGTALYGRHHWHLAPMYPSIGGPPVDEPAPSPEEKAPQELALGPDLDAVKVDVNTGLYDGVQRNMKQRHIQMIALAGTLGTGLFLGSGKAIAHAGPAGALLAYIHVGTVTYCMLMSLAEMMCFLPISGGYIHFAERFVDPALSFALGWQLWYGGVVTLPTEIISASIIIGFWDPDMPRSHLAGYITLLLFLCAAVNFLGVRWFGESEFFFATIKIMLVLGCIIGGLVVDLGGGPVHERIGFQYWKNPGAFAPYILSGPTGKFLGWFHTLLQAVCSLPLQPLQT</sequence>
<accession>A0ABQ0LVT9</accession>
<dbReference type="PANTHER" id="PTHR43341:SF4">
    <property type="entry name" value="ARGININE PERMEASE CAN1-RELATED"/>
    <property type="match status" value="1"/>
</dbReference>
<evidence type="ECO:0000256" key="2">
    <source>
        <dbReference type="ARBA" id="ARBA00022692"/>
    </source>
</evidence>
<keyword evidence="8" id="KW-1185">Reference proteome</keyword>
<dbReference type="EMBL" id="DF848928">
    <property type="protein sequence ID" value="GAT55187.1"/>
    <property type="molecule type" value="Genomic_DNA"/>
</dbReference>
<name>A0ABQ0LVT9_MYCCL</name>
<proteinExistence type="predicted"/>
<keyword evidence="2 5" id="KW-0812">Transmembrane</keyword>
<evidence type="ECO:0000313" key="7">
    <source>
        <dbReference type="EMBL" id="GAT55187.1"/>
    </source>
</evidence>
<evidence type="ECO:0000256" key="4">
    <source>
        <dbReference type="ARBA" id="ARBA00023136"/>
    </source>
</evidence>
<dbReference type="InterPro" id="IPR050524">
    <property type="entry name" value="APC_YAT"/>
</dbReference>
<feature type="transmembrane region" description="Helical" evidence="5">
    <location>
        <begin position="206"/>
        <end position="228"/>
    </location>
</feature>
<keyword evidence="3 5" id="KW-1133">Transmembrane helix</keyword>
<evidence type="ECO:0000313" key="8">
    <source>
        <dbReference type="Proteomes" id="UP000815677"/>
    </source>
</evidence>
<feature type="transmembrane region" description="Helical" evidence="5">
    <location>
        <begin position="240"/>
        <end position="259"/>
    </location>
</feature>
<evidence type="ECO:0000256" key="5">
    <source>
        <dbReference type="SAM" id="Phobius"/>
    </source>
</evidence>
<dbReference type="Proteomes" id="UP000815677">
    <property type="component" value="Unassembled WGS sequence"/>
</dbReference>
<evidence type="ECO:0000256" key="1">
    <source>
        <dbReference type="ARBA" id="ARBA00004141"/>
    </source>
</evidence>
<feature type="domain" description="Amino acid permease/ SLC12A" evidence="6">
    <location>
        <begin position="125"/>
        <end position="330"/>
    </location>
</feature>
<dbReference type="PANTHER" id="PTHR43341">
    <property type="entry name" value="AMINO ACID PERMEASE"/>
    <property type="match status" value="1"/>
</dbReference>
<feature type="transmembrane region" description="Helical" evidence="5">
    <location>
        <begin position="128"/>
        <end position="147"/>
    </location>
</feature>
<dbReference type="InterPro" id="IPR004841">
    <property type="entry name" value="AA-permease/SLC12A_dom"/>
</dbReference>
<protein>
    <recommendedName>
        <fullName evidence="6">Amino acid permease/ SLC12A domain-containing protein</fullName>
    </recommendedName>
</protein>
<dbReference type="Gene3D" id="1.20.1740.10">
    <property type="entry name" value="Amino acid/polyamine transporter I"/>
    <property type="match status" value="1"/>
</dbReference>
<dbReference type="Pfam" id="PF00324">
    <property type="entry name" value="AA_permease"/>
    <property type="match status" value="1"/>
</dbReference>